<dbReference type="GO" id="GO:0003723">
    <property type="term" value="F:RNA binding"/>
    <property type="evidence" value="ECO:0007669"/>
    <property type="project" value="InterPro"/>
</dbReference>
<evidence type="ECO:0000313" key="2">
    <source>
        <dbReference type="EMBL" id="SVE30280.1"/>
    </source>
</evidence>
<feature type="non-terminal residue" evidence="2">
    <location>
        <position position="99"/>
    </location>
</feature>
<dbReference type="InterPro" id="IPR012340">
    <property type="entry name" value="NA-bd_OB-fold"/>
</dbReference>
<protein>
    <recommendedName>
        <fullName evidence="3">S1 motif domain-containing protein</fullName>
    </recommendedName>
</protein>
<dbReference type="SUPFAM" id="SSF50249">
    <property type="entry name" value="Nucleic acid-binding proteins"/>
    <property type="match status" value="1"/>
</dbReference>
<dbReference type="GO" id="GO:0005737">
    <property type="term" value="C:cytoplasm"/>
    <property type="evidence" value="ECO:0007669"/>
    <property type="project" value="TreeGrafter"/>
</dbReference>
<sequence length="99" mass="11048">MMKTDMEMYINVSAGGTRIALTETGKLVELHIERADYDRMVGNIYKGKIQNVIPGMQAAFISIGYESNAFLPFSEIGSPENLNKLSFYDDDDDNSSKSK</sequence>
<keyword evidence="1" id="KW-0540">Nuclease</keyword>
<proteinExistence type="predicted"/>
<dbReference type="PANTHER" id="PTHR30001:SF1">
    <property type="entry name" value="RIBONUCLEASE E_G-LIKE PROTEIN, CHLOROPLASTIC"/>
    <property type="match status" value="1"/>
</dbReference>
<dbReference type="GO" id="GO:0004540">
    <property type="term" value="F:RNA nuclease activity"/>
    <property type="evidence" value="ECO:0007669"/>
    <property type="project" value="InterPro"/>
</dbReference>
<dbReference type="GO" id="GO:0006364">
    <property type="term" value="P:rRNA processing"/>
    <property type="evidence" value="ECO:0007669"/>
    <property type="project" value="TreeGrafter"/>
</dbReference>
<dbReference type="PANTHER" id="PTHR30001">
    <property type="entry name" value="RIBONUCLEASE"/>
    <property type="match status" value="1"/>
</dbReference>
<dbReference type="InterPro" id="IPR004659">
    <property type="entry name" value="RNase_E/G"/>
</dbReference>
<dbReference type="Gene3D" id="2.40.50.140">
    <property type="entry name" value="Nucleic acid-binding proteins"/>
    <property type="match status" value="1"/>
</dbReference>
<accession>A0A383CDW4</accession>
<organism evidence="2">
    <name type="scientific">marine metagenome</name>
    <dbReference type="NCBI Taxonomy" id="408172"/>
    <lineage>
        <taxon>unclassified sequences</taxon>
        <taxon>metagenomes</taxon>
        <taxon>ecological metagenomes</taxon>
    </lineage>
</organism>
<dbReference type="EMBL" id="UINC01207959">
    <property type="protein sequence ID" value="SVE30280.1"/>
    <property type="molecule type" value="Genomic_DNA"/>
</dbReference>
<keyword evidence="1" id="KW-0378">Hydrolase</keyword>
<evidence type="ECO:0000256" key="1">
    <source>
        <dbReference type="ARBA" id="ARBA00022722"/>
    </source>
</evidence>
<name>A0A383CDW4_9ZZZZ</name>
<gene>
    <name evidence="2" type="ORF">METZ01_LOCUS483134</name>
</gene>
<evidence type="ECO:0008006" key="3">
    <source>
        <dbReference type="Google" id="ProtNLM"/>
    </source>
</evidence>
<reference evidence="2" key="1">
    <citation type="submission" date="2018-05" db="EMBL/GenBank/DDBJ databases">
        <authorList>
            <person name="Lanie J.A."/>
            <person name="Ng W.-L."/>
            <person name="Kazmierczak K.M."/>
            <person name="Andrzejewski T.M."/>
            <person name="Davidsen T.M."/>
            <person name="Wayne K.J."/>
            <person name="Tettelin H."/>
            <person name="Glass J.I."/>
            <person name="Rusch D."/>
            <person name="Podicherti R."/>
            <person name="Tsui H.-C.T."/>
            <person name="Winkler M.E."/>
        </authorList>
    </citation>
    <scope>NUCLEOTIDE SEQUENCE</scope>
</reference>
<dbReference type="AlphaFoldDB" id="A0A383CDW4"/>